<organism evidence="1 2">
    <name type="scientific">Cryptotermes secundus</name>
    <dbReference type="NCBI Taxonomy" id="105785"/>
    <lineage>
        <taxon>Eukaryota</taxon>
        <taxon>Metazoa</taxon>
        <taxon>Ecdysozoa</taxon>
        <taxon>Arthropoda</taxon>
        <taxon>Hexapoda</taxon>
        <taxon>Insecta</taxon>
        <taxon>Pterygota</taxon>
        <taxon>Neoptera</taxon>
        <taxon>Polyneoptera</taxon>
        <taxon>Dictyoptera</taxon>
        <taxon>Blattodea</taxon>
        <taxon>Blattoidea</taxon>
        <taxon>Termitoidae</taxon>
        <taxon>Kalotermitidae</taxon>
        <taxon>Cryptotermitinae</taxon>
        <taxon>Cryptotermes</taxon>
    </lineage>
</organism>
<dbReference type="InParanoid" id="A0A2J7PWI6"/>
<proteinExistence type="predicted"/>
<name>A0A2J7PWI6_9NEOP</name>
<dbReference type="GO" id="GO:0003676">
    <property type="term" value="F:nucleic acid binding"/>
    <property type="evidence" value="ECO:0007669"/>
    <property type="project" value="InterPro"/>
</dbReference>
<accession>A0A2J7PWI6</accession>
<comment type="caution">
    <text evidence="1">The sequence shown here is derived from an EMBL/GenBank/DDBJ whole genome shotgun (WGS) entry which is preliminary data.</text>
</comment>
<dbReference type="PANTHER" id="PTHR47326:SF1">
    <property type="entry name" value="HTH PSQ-TYPE DOMAIN-CONTAINING PROTEIN"/>
    <property type="match status" value="1"/>
</dbReference>
<protein>
    <submittedName>
        <fullName evidence="1">Uncharacterized protein</fullName>
    </submittedName>
</protein>
<evidence type="ECO:0000313" key="1">
    <source>
        <dbReference type="EMBL" id="PNF20694.1"/>
    </source>
</evidence>
<sequence>MTRVRETYTLSPKNLTKRASVGLQVPQKTVWNILRKPLRKFPYRLQLLQNLTENDKILRHSFCMGLQQRNEMFYVSGMVHKHNVRIWGTENRRVIVEHMRDSPKVNVFCAVSRKMVYPCKFQGLLFKPYLILSQLVSTQILHQMFYDLHHYVTSLLALPLIRLVTSQERLCSIDLFSSFPFNIIFRYAFRSLTSGPIAWPPRSPDLTPLDFFLWAYVKHTVYQVKMNDLQHLKARIRDAVAAVTRNMIQTWIFVVPSREPTLKFIEKVIYSEKNFDSFPL</sequence>
<evidence type="ECO:0000313" key="2">
    <source>
        <dbReference type="Proteomes" id="UP000235965"/>
    </source>
</evidence>
<dbReference type="EMBL" id="NEVH01020931">
    <property type="protein sequence ID" value="PNF20694.1"/>
    <property type="molecule type" value="Genomic_DNA"/>
</dbReference>
<dbReference type="Gene3D" id="3.30.420.10">
    <property type="entry name" value="Ribonuclease H-like superfamily/Ribonuclease H"/>
    <property type="match status" value="1"/>
</dbReference>
<dbReference type="InterPro" id="IPR036397">
    <property type="entry name" value="RNaseH_sf"/>
</dbReference>
<dbReference type="Proteomes" id="UP000235965">
    <property type="component" value="Unassembled WGS sequence"/>
</dbReference>
<dbReference type="AlphaFoldDB" id="A0A2J7PWI6"/>
<keyword evidence="2" id="KW-1185">Reference proteome</keyword>
<dbReference type="PANTHER" id="PTHR47326">
    <property type="entry name" value="TRANSPOSABLE ELEMENT TC3 TRANSPOSASE-LIKE PROTEIN"/>
    <property type="match status" value="1"/>
</dbReference>
<reference evidence="1 2" key="1">
    <citation type="submission" date="2017-12" db="EMBL/GenBank/DDBJ databases">
        <title>Hemimetabolous genomes reveal molecular basis of termite eusociality.</title>
        <authorList>
            <person name="Harrison M.C."/>
            <person name="Jongepier E."/>
            <person name="Robertson H.M."/>
            <person name="Arning N."/>
            <person name="Bitard-Feildel T."/>
            <person name="Chao H."/>
            <person name="Childers C.P."/>
            <person name="Dinh H."/>
            <person name="Doddapaneni H."/>
            <person name="Dugan S."/>
            <person name="Gowin J."/>
            <person name="Greiner C."/>
            <person name="Han Y."/>
            <person name="Hu H."/>
            <person name="Hughes D.S.T."/>
            <person name="Huylmans A.-K."/>
            <person name="Kemena C."/>
            <person name="Kremer L.P.M."/>
            <person name="Lee S.L."/>
            <person name="Lopez-Ezquerra A."/>
            <person name="Mallet L."/>
            <person name="Monroy-Kuhn J.M."/>
            <person name="Moser A."/>
            <person name="Murali S.C."/>
            <person name="Muzny D.M."/>
            <person name="Otani S."/>
            <person name="Piulachs M.-D."/>
            <person name="Poelchau M."/>
            <person name="Qu J."/>
            <person name="Schaub F."/>
            <person name="Wada-Katsumata A."/>
            <person name="Worley K.C."/>
            <person name="Xie Q."/>
            <person name="Ylla G."/>
            <person name="Poulsen M."/>
            <person name="Gibbs R.A."/>
            <person name="Schal C."/>
            <person name="Richards S."/>
            <person name="Belles X."/>
            <person name="Korb J."/>
            <person name="Bornberg-Bauer E."/>
        </authorList>
    </citation>
    <scope>NUCLEOTIDE SEQUENCE [LARGE SCALE GENOMIC DNA]</scope>
    <source>
        <tissue evidence="1">Whole body</tissue>
    </source>
</reference>
<gene>
    <name evidence="1" type="ORF">B7P43_G00323</name>
</gene>
<dbReference type="STRING" id="105785.A0A2J7PWI6"/>